<dbReference type="Proteomes" id="UP001185069">
    <property type="component" value="Unassembled WGS sequence"/>
</dbReference>
<sequence length="153" mass="15519">MFRSLRFACAGRLERSEMMMRLIGMIGLTLLLIFAIGAADYCSADVAAASTSAGSSLETDVAGSDATSAGSAGMVTQFATGVAQADPVAGAVLCVLGVLCGLVAAVMLYRLLGRATAVVAESGLAHSRTSAISKPDALRRTSLTLATLSISRT</sequence>
<organism evidence="2 3">
    <name type="scientific">Arthrobacter russicus</name>
    <dbReference type="NCBI Taxonomy" id="172040"/>
    <lineage>
        <taxon>Bacteria</taxon>
        <taxon>Bacillati</taxon>
        <taxon>Actinomycetota</taxon>
        <taxon>Actinomycetes</taxon>
        <taxon>Micrococcales</taxon>
        <taxon>Micrococcaceae</taxon>
        <taxon>Arthrobacter</taxon>
    </lineage>
</organism>
<protein>
    <submittedName>
        <fullName evidence="2">Uncharacterized protein</fullName>
    </submittedName>
</protein>
<feature type="transmembrane region" description="Helical" evidence="1">
    <location>
        <begin position="88"/>
        <end position="109"/>
    </location>
</feature>
<comment type="caution">
    <text evidence="2">The sequence shown here is derived from an EMBL/GenBank/DDBJ whole genome shotgun (WGS) entry which is preliminary data.</text>
</comment>
<reference evidence="2 3" key="1">
    <citation type="submission" date="2023-07" db="EMBL/GenBank/DDBJ databases">
        <title>Sequencing the genomes of 1000 actinobacteria strains.</title>
        <authorList>
            <person name="Klenk H.-P."/>
        </authorList>
    </citation>
    <scope>NUCLEOTIDE SEQUENCE [LARGE SCALE GENOMIC DNA]</scope>
    <source>
        <strain evidence="2 3">DSM 14555</strain>
    </source>
</reference>
<evidence type="ECO:0000256" key="1">
    <source>
        <dbReference type="SAM" id="Phobius"/>
    </source>
</evidence>
<evidence type="ECO:0000313" key="3">
    <source>
        <dbReference type="Proteomes" id="UP001185069"/>
    </source>
</evidence>
<gene>
    <name evidence="2" type="ORF">JOE69_000691</name>
</gene>
<name>A0ABU1J7V7_9MICC</name>
<keyword evidence="1" id="KW-1133">Transmembrane helix</keyword>
<dbReference type="RefSeq" id="WP_125133154.1">
    <property type="nucleotide sequence ID" value="NZ_BAAAHY010000006.1"/>
</dbReference>
<accession>A0ABU1J7V7</accession>
<keyword evidence="3" id="KW-1185">Reference proteome</keyword>
<keyword evidence="1" id="KW-0812">Transmembrane</keyword>
<proteinExistence type="predicted"/>
<evidence type="ECO:0000313" key="2">
    <source>
        <dbReference type="EMBL" id="MDR6268453.1"/>
    </source>
</evidence>
<keyword evidence="1" id="KW-0472">Membrane</keyword>
<dbReference type="EMBL" id="JAVDQF010000001">
    <property type="protein sequence ID" value="MDR6268453.1"/>
    <property type="molecule type" value="Genomic_DNA"/>
</dbReference>